<dbReference type="RefSeq" id="XP_038971603.1">
    <property type="nucleotide sequence ID" value="XM_039115675.1"/>
</dbReference>
<organism evidence="4 5">
    <name type="scientific">Phoenix dactylifera</name>
    <name type="common">Date palm</name>
    <dbReference type="NCBI Taxonomy" id="42345"/>
    <lineage>
        <taxon>Eukaryota</taxon>
        <taxon>Viridiplantae</taxon>
        <taxon>Streptophyta</taxon>
        <taxon>Embryophyta</taxon>
        <taxon>Tracheophyta</taxon>
        <taxon>Spermatophyta</taxon>
        <taxon>Magnoliopsida</taxon>
        <taxon>Liliopsida</taxon>
        <taxon>Arecaceae</taxon>
        <taxon>Coryphoideae</taxon>
        <taxon>Phoeniceae</taxon>
        <taxon>Phoenix</taxon>
    </lineage>
</organism>
<proteinExistence type="inferred from homology"/>
<accession>A0A8B8ZJE7</accession>
<dbReference type="PANTHER" id="PTHR13878:SF127">
    <property type="entry name" value="CYTOKININ DEHYDROGENASE 3"/>
    <property type="match status" value="1"/>
</dbReference>
<name>A0A8B8ZJE7_PHODC</name>
<evidence type="ECO:0000313" key="4">
    <source>
        <dbReference type="Proteomes" id="UP000228380"/>
    </source>
</evidence>
<gene>
    <name evidence="5" type="primary">LOC103717385</name>
</gene>
<dbReference type="Proteomes" id="UP000228380">
    <property type="component" value="Chromosome 18"/>
</dbReference>
<keyword evidence="4" id="KW-1185">Reference proteome</keyword>
<dbReference type="OrthoDB" id="10627213at2759"/>
<dbReference type="SUPFAM" id="SSF56176">
    <property type="entry name" value="FAD-binding/transporter-associated domain-like"/>
    <property type="match status" value="1"/>
</dbReference>
<dbReference type="InterPro" id="IPR016169">
    <property type="entry name" value="FAD-bd_PCMH_sub2"/>
</dbReference>
<feature type="compositionally biased region" description="Basic and acidic residues" evidence="3">
    <location>
        <begin position="29"/>
        <end position="41"/>
    </location>
</feature>
<dbReference type="GO" id="GO:0016491">
    <property type="term" value="F:oxidoreductase activity"/>
    <property type="evidence" value="ECO:0007669"/>
    <property type="project" value="UniProtKB-KW"/>
</dbReference>
<feature type="compositionally biased region" description="Pro residues" evidence="3">
    <location>
        <begin position="1"/>
        <end position="24"/>
    </location>
</feature>
<evidence type="ECO:0000256" key="1">
    <source>
        <dbReference type="ARBA" id="ARBA00005466"/>
    </source>
</evidence>
<dbReference type="GO" id="GO:0050660">
    <property type="term" value="F:flavin adenine dinucleotide binding"/>
    <property type="evidence" value="ECO:0007669"/>
    <property type="project" value="InterPro"/>
</dbReference>
<dbReference type="PANTHER" id="PTHR13878">
    <property type="entry name" value="GULONOLACTONE OXIDASE"/>
    <property type="match status" value="1"/>
</dbReference>
<evidence type="ECO:0000313" key="5">
    <source>
        <dbReference type="RefSeq" id="XP_038971603.1"/>
    </source>
</evidence>
<comment type="similarity">
    <text evidence="1">Belongs to the oxygen-dependent FAD-linked oxidoreductase family.</text>
</comment>
<feature type="region of interest" description="Disordered" evidence="3">
    <location>
        <begin position="1"/>
        <end position="58"/>
    </location>
</feature>
<evidence type="ECO:0000256" key="2">
    <source>
        <dbReference type="ARBA" id="ARBA00023002"/>
    </source>
</evidence>
<sequence>MVDGPLSPPHPPPPPPIALLPPIPTARASESKRESNRDDGIGRWNQGLLPGEEEGRSDQALPQAVFHCRSGLLSCPQVRPCPSTVKGELMTCSKHLNSNLFYAALGGLGQFGVITGARIALELAQTKVDLAPGMIHVQYMLMSLVMSYPKGELDKI</sequence>
<dbReference type="GeneID" id="103717385"/>
<evidence type="ECO:0000256" key="3">
    <source>
        <dbReference type="SAM" id="MobiDB-lite"/>
    </source>
</evidence>
<reference evidence="4" key="1">
    <citation type="journal article" date="2019" name="Nat. Commun.">
        <title>Genome-wide association mapping of date palm fruit traits.</title>
        <authorList>
            <person name="Hazzouri K.M."/>
            <person name="Gros-Balthazard M."/>
            <person name="Flowers J.M."/>
            <person name="Copetti D."/>
            <person name="Lemansour A."/>
            <person name="Lebrun M."/>
            <person name="Masmoudi K."/>
            <person name="Ferrand S."/>
            <person name="Dhar M.I."/>
            <person name="Fresquez Z.A."/>
            <person name="Rosas U."/>
            <person name="Zhang J."/>
            <person name="Talag J."/>
            <person name="Lee S."/>
            <person name="Kudrna D."/>
            <person name="Powell R.F."/>
            <person name="Leitch I.J."/>
            <person name="Krueger R.R."/>
            <person name="Wing R.A."/>
            <person name="Amiri K.M.A."/>
            <person name="Purugganan M.D."/>
        </authorList>
    </citation>
    <scope>NUCLEOTIDE SEQUENCE [LARGE SCALE GENOMIC DNA]</scope>
    <source>
        <strain evidence="4">cv. Khalas</strain>
    </source>
</reference>
<dbReference type="Gene3D" id="3.30.465.10">
    <property type="match status" value="1"/>
</dbReference>
<protein>
    <submittedName>
        <fullName evidence="5">Uncharacterized protein LOC103717385</fullName>
    </submittedName>
</protein>
<reference evidence="5" key="2">
    <citation type="submission" date="2025-08" db="UniProtKB">
        <authorList>
            <consortium name="RefSeq"/>
        </authorList>
    </citation>
    <scope>IDENTIFICATION</scope>
    <source>
        <tissue evidence="5">Young leaves</tissue>
    </source>
</reference>
<dbReference type="InterPro" id="IPR036318">
    <property type="entry name" value="FAD-bd_PCMH-like_sf"/>
</dbReference>
<dbReference type="AlphaFoldDB" id="A0A8B8ZJE7"/>
<keyword evidence="2" id="KW-0560">Oxidoreductase</keyword>
<dbReference type="InterPro" id="IPR050432">
    <property type="entry name" value="FAD-linked_Oxidoreductases_BP"/>
</dbReference>
<dbReference type="KEGG" id="pda:103717385"/>